<dbReference type="SUPFAM" id="SSF47413">
    <property type="entry name" value="lambda repressor-like DNA-binding domains"/>
    <property type="match status" value="1"/>
</dbReference>
<accession>A0A562T577</accession>
<evidence type="ECO:0000313" key="3">
    <source>
        <dbReference type="Proteomes" id="UP000316778"/>
    </source>
</evidence>
<dbReference type="Pfam" id="PF01381">
    <property type="entry name" value="HTH_3"/>
    <property type="match status" value="1"/>
</dbReference>
<dbReference type="OrthoDB" id="770730at2"/>
<keyword evidence="3" id="KW-1185">Reference proteome</keyword>
<dbReference type="CDD" id="cd00093">
    <property type="entry name" value="HTH_XRE"/>
    <property type="match status" value="1"/>
</dbReference>
<sequence length="93" mass="10657">MTKLFEQAIHDIPQDVRERVSLNFDIIDQISAILQRKGMTQRDLANLMGKRESEISKWMRGTHNFTLSTISAIQKALGEKIIDTPLNFSKAKK</sequence>
<gene>
    <name evidence="2" type="ORF">LX66_2783</name>
</gene>
<dbReference type="PROSITE" id="PS50943">
    <property type="entry name" value="HTH_CROC1"/>
    <property type="match status" value="1"/>
</dbReference>
<organism evidence="2 3">
    <name type="scientific">Chitinophaga japonensis</name>
    <name type="common">Flexibacter japonensis</name>
    <dbReference type="NCBI Taxonomy" id="104662"/>
    <lineage>
        <taxon>Bacteria</taxon>
        <taxon>Pseudomonadati</taxon>
        <taxon>Bacteroidota</taxon>
        <taxon>Chitinophagia</taxon>
        <taxon>Chitinophagales</taxon>
        <taxon>Chitinophagaceae</taxon>
        <taxon>Chitinophaga</taxon>
    </lineage>
</organism>
<dbReference type="SMART" id="SM00530">
    <property type="entry name" value="HTH_XRE"/>
    <property type="match status" value="1"/>
</dbReference>
<dbReference type="RefSeq" id="WP_145714433.1">
    <property type="nucleotide sequence ID" value="NZ_BAAAFY010000001.1"/>
</dbReference>
<dbReference type="Proteomes" id="UP000316778">
    <property type="component" value="Unassembled WGS sequence"/>
</dbReference>
<protein>
    <submittedName>
        <fullName evidence="2">Helix-turn-helix protein</fullName>
    </submittedName>
</protein>
<dbReference type="GO" id="GO:0003677">
    <property type="term" value="F:DNA binding"/>
    <property type="evidence" value="ECO:0007669"/>
    <property type="project" value="InterPro"/>
</dbReference>
<name>A0A562T577_CHIJA</name>
<dbReference type="EMBL" id="VLLG01000003">
    <property type="protein sequence ID" value="TWI88697.1"/>
    <property type="molecule type" value="Genomic_DNA"/>
</dbReference>
<dbReference type="InterPro" id="IPR001387">
    <property type="entry name" value="Cro/C1-type_HTH"/>
</dbReference>
<dbReference type="Gene3D" id="1.10.260.40">
    <property type="entry name" value="lambda repressor-like DNA-binding domains"/>
    <property type="match status" value="1"/>
</dbReference>
<dbReference type="InterPro" id="IPR010982">
    <property type="entry name" value="Lambda_DNA-bd_dom_sf"/>
</dbReference>
<evidence type="ECO:0000259" key="1">
    <source>
        <dbReference type="PROSITE" id="PS50943"/>
    </source>
</evidence>
<dbReference type="AlphaFoldDB" id="A0A562T577"/>
<reference evidence="2 3" key="1">
    <citation type="journal article" date="2013" name="Stand. Genomic Sci.">
        <title>Genomic Encyclopedia of Type Strains, Phase I: The one thousand microbial genomes (KMG-I) project.</title>
        <authorList>
            <person name="Kyrpides N.C."/>
            <person name="Woyke T."/>
            <person name="Eisen J.A."/>
            <person name="Garrity G."/>
            <person name="Lilburn T.G."/>
            <person name="Beck B.J."/>
            <person name="Whitman W.B."/>
            <person name="Hugenholtz P."/>
            <person name="Klenk H.P."/>
        </authorList>
    </citation>
    <scope>NUCLEOTIDE SEQUENCE [LARGE SCALE GENOMIC DNA]</scope>
    <source>
        <strain evidence="2 3">DSM 13484</strain>
    </source>
</reference>
<feature type="domain" description="HTH cro/C1-type" evidence="1">
    <location>
        <begin position="30"/>
        <end position="88"/>
    </location>
</feature>
<proteinExistence type="predicted"/>
<evidence type="ECO:0000313" key="2">
    <source>
        <dbReference type="EMBL" id="TWI88697.1"/>
    </source>
</evidence>
<comment type="caution">
    <text evidence="2">The sequence shown here is derived from an EMBL/GenBank/DDBJ whole genome shotgun (WGS) entry which is preliminary data.</text>
</comment>